<dbReference type="Proteomes" id="UP000825434">
    <property type="component" value="Chromosome 4"/>
</dbReference>
<name>A0ABX8I6R1_9ASCO</name>
<feature type="compositionally biased region" description="Basic and acidic residues" evidence="1">
    <location>
        <begin position="75"/>
        <end position="84"/>
    </location>
</feature>
<accession>A0ABX8I6R1</accession>
<dbReference type="EMBL" id="CP076664">
    <property type="protein sequence ID" value="QWU88950.1"/>
    <property type="molecule type" value="Genomic_DNA"/>
</dbReference>
<feature type="compositionally biased region" description="Acidic residues" evidence="1">
    <location>
        <begin position="105"/>
        <end position="146"/>
    </location>
</feature>
<keyword evidence="3" id="KW-1185">Reference proteome</keyword>
<feature type="compositionally biased region" description="Polar residues" evidence="1">
    <location>
        <begin position="51"/>
        <end position="60"/>
    </location>
</feature>
<proteinExistence type="predicted"/>
<organism evidence="2 3">
    <name type="scientific">Candidozyma haemuli</name>
    <dbReference type="NCBI Taxonomy" id="45357"/>
    <lineage>
        <taxon>Eukaryota</taxon>
        <taxon>Fungi</taxon>
        <taxon>Dikarya</taxon>
        <taxon>Ascomycota</taxon>
        <taxon>Saccharomycotina</taxon>
        <taxon>Pichiomycetes</taxon>
        <taxon>Metschnikowiaceae</taxon>
        <taxon>Candidozyma</taxon>
    </lineage>
</organism>
<feature type="region of interest" description="Disordered" evidence="1">
    <location>
        <begin position="50"/>
        <end position="146"/>
    </location>
</feature>
<evidence type="ECO:0000313" key="2">
    <source>
        <dbReference type="EMBL" id="QWU88950.1"/>
    </source>
</evidence>
<evidence type="ECO:0000256" key="1">
    <source>
        <dbReference type="SAM" id="MobiDB-lite"/>
    </source>
</evidence>
<sequence>MEIGLFRSIHFQTNSNVKLKQHIQQMTEPGLLLARIESVNNDDHVIRRQASETQLDALSHSSEKRRRCEDSDESPNAKRVKDDNEAGSTETKRLVNVTDSSAEVNETDEEDDGDESGEFWSGEDEAESDWDGESVNEDDEESEFII</sequence>
<gene>
    <name evidence="2" type="ORF">CA3LBN_003273</name>
</gene>
<protein>
    <submittedName>
        <fullName evidence="2">Uncharacterized protein</fullName>
    </submittedName>
</protein>
<reference evidence="2 3" key="1">
    <citation type="submission" date="2021-06" db="EMBL/GenBank/DDBJ databases">
        <title>Candida outbreak in Lebanon.</title>
        <authorList>
            <person name="Finianos M."/>
        </authorList>
    </citation>
    <scope>NUCLEOTIDE SEQUENCE [LARGE SCALE GENOMIC DNA]</scope>
    <source>
        <strain evidence="2">CA3LBN</strain>
    </source>
</reference>
<evidence type="ECO:0000313" key="3">
    <source>
        <dbReference type="Proteomes" id="UP000825434"/>
    </source>
</evidence>